<dbReference type="Proteomes" id="UP000198362">
    <property type="component" value="Unassembled WGS sequence"/>
</dbReference>
<evidence type="ECO:0000256" key="1">
    <source>
        <dbReference type="SAM" id="Phobius"/>
    </source>
</evidence>
<organism evidence="2 3">
    <name type="scientific">Asanoa hainanensis</name>
    <dbReference type="NCBI Taxonomy" id="560556"/>
    <lineage>
        <taxon>Bacteria</taxon>
        <taxon>Bacillati</taxon>
        <taxon>Actinomycetota</taxon>
        <taxon>Actinomycetes</taxon>
        <taxon>Micromonosporales</taxon>
        <taxon>Micromonosporaceae</taxon>
        <taxon>Asanoa</taxon>
    </lineage>
</organism>
<accession>A0A239NW05</accession>
<keyword evidence="1" id="KW-1133">Transmembrane helix</keyword>
<feature type="transmembrane region" description="Helical" evidence="1">
    <location>
        <begin position="71"/>
        <end position="93"/>
    </location>
</feature>
<dbReference type="OrthoDB" id="3385532at2"/>
<keyword evidence="1" id="KW-0812">Transmembrane</keyword>
<evidence type="ECO:0000313" key="2">
    <source>
        <dbReference type="EMBL" id="SNT58623.1"/>
    </source>
</evidence>
<feature type="transmembrane region" description="Helical" evidence="1">
    <location>
        <begin position="166"/>
        <end position="191"/>
    </location>
</feature>
<keyword evidence="1" id="KW-0472">Membrane</keyword>
<evidence type="ECO:0000313" key="3">
    <source>
        <dbReference type="Proteomes" id="UP000198362"/>
    </source>
</evidence>
<feature type="transmembrane region" description="Helical" evidence="1">
    <location>
        <begin position="20"/>
        <end position="43"/>
    </location>
</feature>
<sequence>MTLITADPPRPRPVTVTVAFWLQLAAVLTLLALLGLLVAHAVYYDGLISRAAELVPNVDPGEVSGERVGNVVTTAVPGVVVLVVVLWLAATALPMLRGSNVARIFVFVAGGAHLLLCASPFLAGAAMIPLFIASDPGYAPEDDLVWAEGSTFYDTLYNNTTPAEDAFMAGQAAVTVIEVVLLLAIVVLLAVPPASRWFVPPRPPVLPVGPYAVYPYAGYPYLVCPDPSVHLPQEPKA</sequence>
<protein>
    <submittedName>
        <fullName evidence="2">Uncharacterized protein</fullName>
    </submittedName>
</protein>
<dbReference type="EMBL" id="FZPH01000011">
    <property type="protein sequence ID" value="SNT58623.1"/>
    <property type="molecule type" value="Genomic_DNA"/>
</dbReference>
<dbReference type="AlphaFoldDB" id="A0A239NW05"/>
<gene>
    <name evidence="2" type="ORF">SAMN05421812_11133</name>
</gene>
<proteinExistence type="predicted"/>
<reference evidence="2 3" key="1">
    <citation type="submission" date="2017-06" db="EMBL/GenBank/DDBJ databases">
        <authorList>
            <person name="Kim H.J."/>
            <person name="Triplett B.A."/>
        </authorList>
    </citation>
    <scope>NUCLEOTIDE SEQUENCE [LARGE SCALE GENOMIC DNA]</scope>
    <source>
        <strain evidence="2 3">CGMCC 4.5593</strain>
    </source>
</reference>
<dbReference type="RefSeq" id="WP_089252900.1">
    <property type="nucleotide sequence ID" value="NZ_FZPH01000011.1"/>
</dbReference>
<feature type="transmembrane region" description="Helical" evidence="1">
    <location>
        <begin position="105"/>
        <end position="132"/>
    </location>
</feature>
<name>A0A239NW05_9ACTN</name>
<keyword evidence="3" id="KW-1185">Reference proteome</keyword>